<dbReference type="PaxDb" id="121845-A0A1S4ERS8"/>
<evidence type="ECO:0000259" key="4">
    <source>
        <dbReference type="Pfam" id="PF25023"/>
    </source>
</evidence>
<dbReference type="KEGG" id="dci:108254395"/>
<keyword evidence="5" id="KW-1185">Reference proteome</keyword>
<evidence type="ECO:0000256" key="2">
    <source>
        <dbReference type="ARBA" id="ARBA00022737"/>
    </source>
</evidence>
<sequence length="125" mass="14826">MKYQYDGNARVNNIDISVDSKDLTPIKMKYNQNLGTLENINDLRIYKNMFNRSVIQDQSKEYFTITEYDQHARIKSIIINIKSFDIYRLELEYDSRSRISQQKLLVGRNSFVDRMSYSADGHILE</sequence>
<dbReference type="PANTHER" id="PTHR11219:SF72">
    <property type="entry name" value="TENEURIN-M"/>
    <property type="match status" value="1"/>
</dbReference>
<keyword evidence="3" id="KW-1015">Disulfide bond</keyword>
<dbReference type="Pfam" id="PF25023">
    <property type="entry name" value="TEN_YD-shell"/>
    <property type="match status" value="1"/>
</dbReference>
<gene>
    <name evidence="6" type="primary">LOC108254395</name>
</gene>
<dbReference type="InterPro" id="IPR051216">
    <property type="entry name" value="Teneurin"/>
</dbReference>
<dbReference type="InterPro" id="IPR056823">
    <property type="entry name" value="TEN-like_YD-shell"/>
</dbReference>
<evidence type="ECO:0000313" key="5">
    <source>
        <dbReference type="Proteomes" id="UP000079169"/>
    </source>
</evidence>
<dbReference type="RefSeq" id="XP_017304878.1">
    <property type="nucleotide sequence ID" value="XM_017449389.1"/>
</dbReference>
<dbReference type="AlphaFoldDB" id="A0A1S4ERS8"/>
<evidence type="ECO:0000256" key="1">
    <source>
        <dbReference type="ARBA" id="ARBA00022536"/>
    </source>
</evidence>
<proteinExistence type="predicted"/>
<feature type="domain" description="Teneurin-like YD-shell" evidence="4">
    <location>
        <begin position="1"/>
        <end position="124"/>
    </location>
</feature>
<evidence type="ECO:0000313" key="6">
    <source>
        <dbReference type="RefSeq" id="XP_017304878.1"/>
    </source>
</evidence>
<dbReference type="PANTHER" id="PTHR11219">
    <property type="entry name" value="TENEURIN AND N-ACETYLGLUCOSAMINE-1-PHOSPHODIESTER ALPHA-N-ACETYLGLUCOSAMINIDASE"/>
    <property type="match status" value="1"/>
</dbReference>
<accession>A0A1S4ERS8</accession>
<evidence type="ECO:0000256" key="3">
    <source>
        <dbReference type="ARBA" id="ARBA00023157"/>
    </source>
</evidence>
<name>A0A1S4ERS8_DIACI</name>
<feature type="non-terminal residue" evidence="6">
    <location>
        <position position="125"/>
    </location>
</feature>
<dbReference type="GeneID" id="108254395"/>
<dbReference type="Proteomes" id="UP000079169">
    <property type="component" value="Unplaced"/>
</dbReference>
<keyword evidence="1" id="KW-0245">EGF-like domain</keyword>
<protein>
    <submittedName>
        <fullName evidence="6">Teneurin-m-like</fullName>
    </submittedName>
</protein>
<organism evidence="5 6">
    <name type="scientific">Diaphorina citri</name>
    <name type="common">Asian citrus psyllid</name>
    <dbReference type="NCBI Taxonomy" id="121845"/>
    <lineage>
        <taxon>Eukaryota</taxon>
        <taxon>Metazoa</taxon>
        <taxon>Ecdysozoa</taxon>
        <taxon>Arthropoda</taxon>
        <taxon>Hexapoda</taxon>
        <taxon>Insecta</taxon>
        <taxon>Pterygota</taxon>
        <taxon>Neoptera</taxon>
        <taxon>Paraneoptera</taxon>
        <taxon>Hemiptera</taxon>
        <taxon>Sternorrhyncha</taxon>
        <taxon>Psylloidea</taxon>
        <taxon>Psyllidae</taxon>
        <taxon>Diaphorininae</taxon>
        <taxon>Diaphorina</taxon>
    </lineage>
</organism>
<dbReference type="STRING" id="121845.A0A1S4ERS8"/>
<keyword evidence="2" id="KW-0677">Repeat</keyword>
<dbReference type="GO" id="GO:0008045">
    <property type="term" value="P:motor neuron axon guidance"/>
    <property type="evidence" value="ECO:0007669"/>
    <property type="project" value="TreeGrafter"/>
</dbReference>
<reference evidence="6" key="1">
    <citation type="submission" date="2025-08" db="UniProtKB">
        <authorList>
            <consortium name="RefSeq"/>
        </authorList>
    </citation>
    <scope>IDENTIFICATION</scope>
</reference>